<dbReference type="Proteomes" id="UP000887116">
    <property type="component" value="Unassembled WGS sequence"/>
</dbReference>
<accession>A0A8X6L0L6</accession>
<organism evidence="1 2">
    <name type="scientific">Trichonephila clavata</name>
    <name type="common">Joro spider</name>
    <name type="synonym">Nephila clavata</name>
    <dbReference type="NCBI Taxonomy" id="2740835"/>
    <lineage>
        <taxon>Eukaryota</taxon>
        <taxon>Metazoa</taxon>
        <taxon>Ecdysozoa</taxon>
        <taxon>Arthropoda</taxon>
        <taxon>Chelicerata</taxon>
        <taxon>Arachnida</taxon>
        <taxon>Araneae</taxon>
        <taxon>Araneomorphae</taxon>
        <taxon>Entelegynae</taxon>
        <taxon>Araneoidea</taxon>
        <taxon>Nephilidae</taxon>
        <taxon>Trichonephila</taxon>
    </lineage>
</organism>
<dbReference type="AlphaFoldDB" id="A0A8X6L0L6"/>
<name>A0A8X6L0L6_TRICU</name>
<keyword evidence="2" id="KW-1185">Reference proteome</keyword>
<proteinExistence type="predicted"/>
<protein>
    <submittedName>
        <fullName evidence="1">Uncharacterized protein</fullName>
    </submittedName>
</protein>
<dbReference type="EMBL" id="BMAO01004074">
    <property type="protein sequence ID" value="GFQ92164.1"/>
    <property type="molecule type" value="Genomic_DNA"/>
</dbReference>
<comment type="caution">
    <text evidence="1">The sequence shown here is derived from an EMBL/GenBank/DDBJ whole genome shotgun (WGS) entry which is preliminary data.</text>
</comment>
<evidence type="ECO:0000313" key="1">
    <source>
        <dbReference type="EMBL" id="GFQ92164.1"/>
    </source>
</evidence>
<evidence type="ECO:0000313" key="2">
    <source>
        <dbReference type="Proteomes" id="UP000887116"/>
    </source>
</evidence>
<reference evidence="1" key="1">
    <citation type="submission" date="2020-07" db="EMBL/GenBank/DDBJ databases">
        <title>Multicomponent nature underlies the extraordinary mechanical properties of spider dragline silk.</title>
        <authorList>
            <person name="Kono N."/>
            <person name="Nakamura H."/>
            <person name="Mori M."/>
            <person name="Yoshida Y."/>
            <person name="Ohtoshi R."/>
            <person name="Malay A.D."/>
            <person name="Moran D.A.P."/>
            <person name="Tomita M."/>
            <person name="Numata K."/>
            <person name="Arakawa K."/>
        </authorList>
    </citation>
    <scope>NUCLEOTIDE SEQUENCE</scope>
</reference>
<sequence>MTPTEDRYIVLSPKRDQCTTANQVADESVATTVLDLIVDDNLSGPKPLASTIMVRTGTKINGRSPLHVLETETMTNQQALLPHVHLFRGVHGR</sequence>
<gene>
    <name evidence="1" type="ORF">TNCT_545261</name>
</gene>